<evidence type="ECO:0000313" key="6">
    <source>
        <dbReference type="EMBL" id="BES88122.1"/>
    </source>
</evidence>
<feature type="chain" id="PRO_5047002654" evidence="4">
    <location>
        <begin position="20"/>
        <end position="437"/>
    </location>
</feature>
<keyword evidence="7" id="KW-1185">Reference proteome</keyword>
<name>A0ABN7A772_9HEMI</name>
<keyword evidence="2" id="KW-0378">Hydrolase</keyword>
<keyword evidence="2" id="KW-0720">Serine protease</keyword>
<evidence type="ECO:0000256" key="4">
    <source>
        <dbReference type="SAM" id="SignalP"/>
    </source>
</evidence>
<dbReference type="SMART" id="SM00020">
    <property type="entry name" value="Tryp_SPc"/>
    <property type="match status" value="1"/>
</dbReference>
<dbReference type="InterPro" id="IPR043504">
    <property type="entry name" value="Peptidase_S1_PA_chymotrypsin"/>
</dbReference>
<evidence type="ECO:0000256" key="2">
    <source>
        <dbReference type="RuleBase" id="RU363034"/>
    </source>
</evidence>
<keyword evidence="2" id="KW-0645">Protease</keyword>
<dbReference type="Proteomes" id="UP001307889">
    <property type="component" value="Chromosome 1"/>
</dbReference>
<accession>A0ABN7A772</accession>
<evidence type="ECO:0000313" key="7">
    <source>
        <dbReference type="Proteomes" id="UP001307889"/>
    </source>
</evidence>
<protein>
    <submittedName>
        <fullName evidence="6">Tryp_SPc</fullName>
    </submittedName>
</protein>
<sequence length="437" mass="46851">MLLAFFIVCVTHNLLRVSGALLNLDEGDVCNSEPGGNWICKYVDDCTHTDLRILRPQVCSFDGHDPIVCCPPSVKSSKAEIECGKFQLSIGCIATTTTTAKPLNRTEMLNGFEVSSSNSNSGNNSDGSSSGSSLPKEDNFFPLVQGGTESEAKSHPEAVLLGIGPENDIDWTCGGSLISQKWILSAAHCEFPHGNKKPISWARLGDLDRSSTNDDAKPVQRMIVKIVHHPKFKPPLIYHDIALFEMDSPVTFNQYVAPVCLHSRFDISAEKATVVGWGRTALVEDVSSKLLQADITLVNHTECFKLYGTDSSVPKGVNRRAMLCAGEKEGGKDACKGDSGSPLLVKEQPGCVTRQVGIVSTGRDCGLPNMPVRVAVVCQPKSRASQSTVGHISPVPSDQLPAGPAFQGSFHVVALGLTPPPTPAKPIQTPALERLIE</sequence>
<dbReference type="EMBL" id="AP028909">
    <property type="protein sequence ID" value="BES88122.1"/>
    <property type="molecule type" value="Genomic_DNA"/>
</dbReference>
<feature type="region of interest" description="Disordered" evidence="3">
    <location>
        <begin position="112"/>
        <end position="148"/>
    </location>
</feature>
<feature type="compositionally biased region" description="Low complexity" evidence="3">
    <location>
        <begin position="115"/>
        <end position="133"/>
    </location>
</feature>
<dbReference type="PANTHER" id="PTHR24253">
    <property type="entry name" value="TRANSMEMBRANE PROTEASE SERINE"/>
    <property type="match status" value="1"/>
</dbReference>
<dbReference type="SUPFAM" id="SSF50494">
    <property type="entry name" value="Trypsin-like serine proteases"/>
    <property type="match status" value="1"/>
</dbReference>
<dbReference type="InterPro" id="IPR033116">
    <property type="entry name" value="TRYPSIN_SER"/>
</dbReference>
<dbReference type="PROSITE" id="PS00135">
    <property type="entry name" value="TRYPSIN_SER"/>
    <property type="match status" value="1"/>
</dbReference>
<evidence type="ECO:0000259" key="5">
    <source>
        <dbReference type="PROSITE" id="PS50240"/>
    </source>
</evidence>
<feature type="signal peptide" evidence="4">
    <location>
        <begin position="1"/>
        <end position="19"/>
    </location>
</feature>
<dbReference type="PROSITE" id="PS00134">
    <property type="entry name" value="TRYPSIN_HIS"/>
    <property type="match status" value="1"/>
</dbReference>
<proteinExistence type="predicted"/>
<keyword evidence="1" id="KW-1015">Disulfide bond</keyword>
<evidence type="ECO:0000256" key="3">
    <source>
        <dbReference type="SAM" id="MobiDB-lite"/>
    </source>
</evidence>
<reference evidence="6 7" key="1">
    <citation type="submission" date="2023-09" db="EMBL/GenBank/DDBJ databases">
        <title>Nesidiocoris tenuis whole genome shotgun sequence.</title>
        <authorList>
            <person name="Shibata T."/>
            <person name="Shimoda M."/>
            <person name="Kobayashi T."/>
            <person name="Uehara T."/>
        </authorList>
    </citation>
    <scope>NUCLEOTIDE SEQUENCE [LARGE SCALE GENOMIC DNA]</scope>
    <source>
        <strain evidence="6 7">Japan</strain>
    </source>
</reference>
<dbReference type="InterPro" id="IPR001254">
    <property type="entry name" value="Trypsin_dom"/>
</dbReference>
<keyword evidence="4" id="KW-0732">Signal</keyword>
<organism evidence="6 7">
    <name type="scientific">Nesidiocoris tenuis</name>
    <dbReference type="NCBI Taxonomy" id="355587"/>
    <lineage>
        <taxon>Eukaryota</taxon>
        <taxon>Metazoa</taxon>
        <taxon>Ecdysozoa</taxon>
        <taxon>Arthropoda</taxon>
        <taxon>Hexapoda</taxon>
        <taxon>Insecta</taxon>
        <taxon>Pterygota</taxon>
        <taxon>Neoptera</taxon>
        <taxon>Paraneoptera</taxon>
        <taxon>Hemiptera</taxon>
        <taxon>Heteroptera</taxon>
        <taxon>Panheteroptera</taxon>
        <taxon>Cimicomorpha</taxon>
        <taxon>Miridae</taxon>
        <taxon>Dicyphina</taxon>
        <taxon>Nesidiocoris</taxon>
    </lineage>
</organism>
<dbReference type="PROSITE" id="PS50240">
    <property type="entry name" value="TRYPSIN_DOM"/>
    <property type="match status" value="1"/>
</dbReference>
<dbReference type="Pfam" id="PF00089">
    <property type="entry name" value="Trypsin"/>
    <property type="match status" value="1"/>
</dbReference>
<dbReference type="InterPro" id="IPR009003">
    <property type="entry name" value="Peptidase_S1_PA"/>
</dbReference>
<gene>
    <name evidence="6" type="ORF">NTJ_00928</name>
</gene>
<dbReference type="Gene3D" id="2.40.10.10">
    <property type="entry name" value="Trypsin-like serine proteases"/>
    <property type="match status" value="1"/>
</dbReference>
<dbReference type="CDD" id="cd00190">
    <property type="entry name" value="Tryp_SPc"/>
    <property type="match status" value="1"/>
</dbReference>
<evidence type="ECO:0000256" key="1">
    <source>
        <dbReference type="ARBA" id="ARBA00023157"/>
    </source>
</evidence>
<dbReference type="PRINTS" id="PR00722">
    <property type="entry name" value="CHYMOTRYPSIN"/>
</dbReference>
<dbReference type="InterPro" id="IPR001314">
    <property type="entry name" value="Peptidase_S1A"/>
</dbReference>
<feature type="domain" description="Peptidase S1" evidence="5">
    <location>
        <begin position="144"/>
        <end position="397"/>
    </location>
</feature>
<dbReference type="PANTHER" id="PTHR24253:SF153">
    <property type="entry name" value="SERINE PROTEASE HEPSIN"/>
    <property type="match status" value="1"/>
</dbReference>
<dbReference type="InterPro" id="IPR018114">
    <property type="entry name" value="TRYPSIN_HIS"/>
</dbReference>